<dbReference type="Gene3D" id="1.10.8.60">
    <property type="match status" value="1"/>
</dbReference>
<dbReference type="InterPro" id="IPR042487">
    <property type="entry name" value="RuvBL1/2_DNA/RNA_bd_dom"/>
</dbReference>
<evidence type="ECO:0000256" key="4">
    <source>
        <dbReference type="ARBA" id="ARBA00022801"/>
    </source>
</evidence>
<evidence type="ECO:0000256" key="2">
    <source>
        <dbReference type="ARBA" id="ARBA00012551"/>
    </source>
</evidence>
<dbReference type="PANTHER" id="PTHR11093">
    <property type="entry name" value="RUVB-RELATED REPTIN AND PONTIN"/>
    <property type="match status" value="1"/>
</dbReference>
<keyword evidence="6" id="KW-0067">ATP-binding</keyword>
<comment type="caution">
    <text evidence="8">The sequence shown here is derived from an EMBL/GenBank/DDBJ whole genome shotgun (WGS) entry which is preliminary data.</text>
</comment>
<dbReference type="EMBL" id="RCOR01000046">
    <property type="protein sequence ID" value="RSN67294.1"/>
    <property type="molecule type" value="Genomic_DNA"/>
</dbReference>
<proteinExistence type="inferred from homology"/>
<evidence type="ECO:0000259" key="7">
    <source>
        <dbReference type="SMART" id="SM00382"/>
    </source>
</evidence>
<keyword evidence="4" id="KW-0378">Hydrolase</keyword>
<evidence type="ECO:0000256" key="5">
    <source>
        <dbReference type="ARBA" id="ARBA00022806"/>
    </source>
</evidence>
<dbReference type="RefSeq" id="WP_125742853.1">
    <property type="nucleotide sequence ID" value="NZ_RCOR01000046.1"/>
</dbReference>
<protein>
    <recommendedName>
        <fullName evidence="2">DNA helicase</fullName>
        <ecNumber evidence="2">3.6.4.12</ecNumber>
    </recommendedName>
</protein>
<sequence length="448" mass="49546">MEIEEIGGVKVERIGAHSHIKGLGLDERGKAKFAADGLVGQLRAREAAGLVVKMAKEGRLSGKAVLLAGPPGTGKTAIAVAIARELGEGVPFIQLSGSEIYSAERKKTEVLMEAMRKAIGVKVREMRKVYEGEVTEIDIKTGSSPYNPFIKVPQEAVITLKTTSEEKKLRVGPNVARQLVEFGISEGDVIMIDAESGRVSKIGRTQESYTYDLEAEQIVPRPDGTVLKEKEFVYVMTLDDLDNMYARRRGGFFSLLFGVGEREIDPEVRAAVDQQVKEWVEAGRAEIIPGVMFIDDAHMMDIEALSFISRAMESELVPIIILATNRGITRIRGTEIEAPFGMPLDLLDRLVIIVTDKYNGDEIEHILRIRAKEEGIEVSEDALKSLRKLGEERSLRYAVQILGIAGVKARSEGKKAIGIEDVEEVSLRFSDVKEAVDHLRKYEEELLK</sequence>
<evidence type="ECO:0000313" key="8">
    <source>
        <dbReference type="EMBL" id="RSN67294.1"/>
    </source>
</evidence>
<dbReference type="SMART" id="SM00382">
    <property type="entry name" value="AAA"/>
    <property type="match status" value="1"/>
</dbReference>
<keyword evidence="5" id="KW-0347">Helicase</keyword>
<dbReference type="InterPro" id="IPR012340">
    <property type="entry name" value="NA-bd_OB-fold"/>
</dbReference>
<dbReference type="SUPFAM" id="SSF50249">
    <property type="entry name" value="Nucleic acid-binding proteins"/>
    <property type="match status" value="1"/>
</dbReference>
<evidence type="ECO:0000256" key="3">
    <source>
        <dbReference type="ARBA" id="ARBA00022741"/>
    </source>
</evidence>
<gene>
    <name evidence="8" type="ORF">D9Q81_08780</name>
</gene>
<dbReference type="InterPro" id="IPR041048">
    <property type="entry name" value="RuvB-like_C"/>
</dbReference>
<dbReference type="GO" id="GO:0003678">
    <property type="term" value="F:DNA helicase activity"/>
    <property type="evidence" value="ECO:0007669"/>
    <property type="project" value="UniProtKB-EC"/>
</dbReference>
<accession>A0A429G0H6</accession>
<dbReference type="EC" id="3.6.4.12" evidence="2"/>
<keyword evidence="3" id="KW-0547">Nucleotide-binding</keyword>
<dbReference type="Gene3D" id="3.40.50.300">
    <property type="entry name" value="P-loop containing nucleotide triphosphate hydrolases"/>
    <property type="match status" value="1"/>
</dbReference>
<dbReference type="InterPro" id="IPR010339">
    <property type="entry name" value="TIP49_P-loop"/>
</dbReference>
<dbReference type="Proteomes" id="UP000278149">
    <property type="component" value="Unassembled WGS sequence"/>
</dbReference>
<evidence type="ECO:0000313" key="9">
    <source>
        <dbReference type="Proteomes" id="UP000278149"/>
    </source>
</evidence>
<feature type="domain" description="AAA+ ATPase" evidence="7">
    <location>
        <begin position="61"/>
        <end position="357"/>
    </location>
</feature>
<organism evidence="8 9">
    <name type="scientific">Candidatus Korarchaeum cryptofilum</name>
    <dbReference type="NCBI Taxonomy" id="498846"/>
    <lineage>
        <taxon>Archaea</taxon>
        <taxon>Thermoproteota</taxon>
        <taxon>Candidatus Korarchaeia</taxon>
        <taxon>Candidatus Korarchaeales</taxon>
        <taxon>Candidatus Korarchaeaceae</taxon>
        <taxon>Candidatus Korarchaeum</taxon>
    </lineage>
</organism>
<dbReference type="Pfam" id="PF06068">
    <property type="entry name" value="TIP49"/>
    <property type="match status" value="1"/>
</dbReference>
<evidence type="ECO:0000256" key="6">
    <source>
        <dbReference type="ARBA" id="ARBA00022840"/>
    </source>
</evidence>
<dbReference type="FunFam" id="2.40.50.360:FF:000001">
    <property type="entry name" value="RuvB-like helicase"/>
    <property type="match status" value="1"/>
</dbReference>
<dbReference type="InterPro" id="IPR003593">
    <property type="entry name" value="AAA+_ATPase"/>
</dbReference>
<dbReference type="InterPro" id="IPR027417">
    <property type="entry name" value="P-loop_NTPase"/>
</dbReference>
<name>A0A429G0H6_9CREN</name>
<dbReference type="Pfam" id="PF17856">
    <property type="entry name" value="TIP49_C"/>
    <property type="match status" value="1"/>
</dbReference>
<dbReference type="CDD" id="cd00009">
    <property type="entry name" value="AAA"/>
    <property type="match status" value="1"/>
</dbReference>
<dbReference type="SUPFAM" id="SSF52540">
    <property type="entry name" value="P-loop containing nucleoside triphosphate hydrolases"/>
    <property type="match status" value="1"/>
</dbReference>
<dbReference type="GO" id="GO:0016787">
    <property type="term" value="F:hydrolase activity"/>
    <property type="evidence" value="ECO:0007669"/>
    <property type="project" value="UniProtKB-KW"/>
</dbReference>
<dbReference type="AlphaFoldDB" id="A0A429G0H6"/>
<dbReference type="InterPro" id="IPR027238">
    <property type="entry name" value="RuvB-like"/>
</dbReference>
<dbReference type="GO" id="GO:0005524">
    <property type="term" value="F:ATP binding"/>
    <property type="evidence" value="ECO:0007669"/>
    <property type="project" value="UniProtKB-KW"/>
</dbReference>
<dbReference type="Gene3D" id="2.40.50.360">
    <property type="entry name" value="RuvB-like helicase, domain II"/>
    <property type="match status" value="1"/>
</dbReference>
<reference evidence="8 9" key="1">
    <citation type="submission" date="2018-10" db="EMBL/GenBank/DDBJ databases">
        <title>Co-occurring genomic capacity for anaerobic methane metabolism and dissimilatory sulfite reduction discovered in the Korarchaeota.</title>
        <authorList>
            <person name="Mckay L.J."/>
            <person name="Dlakic M."/>
            <person name="Fields M.W."/>
            <person name="Delmont T.O."/>
            <person name="Eren A.M."/>
            <person name="Jay Z.J."/>
            <person name="Klingelsmith K.B."/>
            <person name="Rusch D.B."/>
            <person name="Inskeep W.P."/>
        </authorList>
    </citation>
    <scope>NUCLEOTIDE SEQUENCE [LARGE SCALE GENOMIC DNA]</scope>
    <source>
        <strain evidence="8 9">WS</strain>
    </source>
</reference>
<comment type="similarity">
    <text evidence="1">Belongs to the RuvB family.</text>
</comment>
<evidence type="ECO:0000256" key="1">
    <source>
        <dbReference type="ARBA" id="ARBA00007519"/>
    </source>
</evidence>